<evidence type="ECO:0000259" key="10">
    <source>
        <dbReference type="PROSITE" id="PS50112"/>
    </source>
</evidence>
<evidence type="ECO:0000256" key="8">
    <source>
        <dbReference type="SAM" id="Coils"/>
    </source>
</evidence>
<dbReference type="InterPro" id="IPR031621">
    <property type="entry name" value="HisKA_7TM"/>
</dbReference>
<dbReference type="EMBL" id="CP036150">
    <property type="protein sequence ID" value="QEN07513.1"/>
    <property type="molecule type" value="Genomic_DNA"/>
</dbReference>
<dbReference type="Pfam" id="PF16927">
    <property type="entry name" value="HisKA_7TM"/>
    <property type="match status" value="1"/>
</dbReference>
<keyword evidence="8" id="KW-0175">Coiled coil</keyword>
<feature type="transmembrane region" description="Helical" evidence="9">
    <location>
        <begin position="6"/>
        <end position="28"/>
    </location>
</feature>
<dbReference type="InterPro" id="IPR036890">
    <property type="entry name" value="HATPase_C_sf"/>
</dbReference>
<dbReference type="InterPro" id="IPR000014">
    <property type="entry name" value="PAS"/>
</dbReference>
<evidence type="ECO:0000256" key="7">
    <source>
        <dbReference type="ARBA" id="ARBA00022840"/>
    </source>
</evidence>
<feature type="transmembrane region" description="Helical" evidence="9">
    <location>
        <begin position="101"/>
        <end position="124"/>
    </location>
</feature>
<keyword evidence="12" id="KW-1185">Reference proteome</keyword>
<dbReference type="CDD" id="cd00130">
    <property type="entry name" value="PAS"/>
    <property type="match status" value="1"/>
</dbReference>
<feature type="transmembrane region" description="Helical" evidence="9">
    <location>
        <begin position="177"/>
        <end position="194"/>
    </location>
</feature>
<dbReference type="Pfam" id="PF07568">
    <property type="entry name" value="HisKA_2"/>
    <property type="match status" value="1"/>
</dbReference>
<evidence type="ECO:0000313" key="12">
    <source>
        <dbReference type="Proteomes" id="UP000324209"/>
    </source>
</evidence>
<evidence type="ECO:0000256" key="6">
    <source>
        <dbReference type="ARBA" id="ARBA00022777"/>
    </source>
</evidence>
<evidence type="ECO:0000256" key="5">
    <source>
        <dbReference type="ARBA" id="ARBA00022741"/>
    </source>
</evidence>
<dbReference type="InterPro" id="IPR011495">
    <property type="entry name" value="Sig_transdc_His_kin_sub2_dim/P"/>
</dbReference>
<keyword evidence="9" id="KW-0472">Membrane</keyword>
<dbReference type="Proteomes" id="UP000324209">
    <property type="component" value="Chromosome"/>
</dbReference>
<evidence type="ECO:0000256" key="3">
    <source>
        <dbReference type="ARBA" id="ARBA00022553"/>
    </source>
</evidence>
<evidence type="ECO:0000256" key="4">
    <source>
        <dbReference type="ARBA" id="ARBA00022679"/>
    </source>
</evidence>
<proteinExistence type="predicted"/>
<evidence type="ECO:0000256" key="2">
    <source>
        <dbReference type="ARBA" id="ARBA00012438"/>
    </source>
</evidence>
<dbReference type="Gene3D" id="3.30.450.20">
    <property type="entry name" value="PAS domain"/>
    <property type="match status" value="1"/>
</dbReference>
<dbReference type="KEGG" id="ock:EXM22_05735"/>
<feature type="coiled-coil region" evidence="8">
    <location>
        <begin position="324"/>
        <end position="369"/>
    </location>
</feature>
<organism evidence="11 12">
    <name type="scientific">Oceanispirochaeta crateris</name>
    <dbReference type="NCBI Taxonomy" id="2518645"/>
    <lineage>
        <taxon>Bacteria</taxon>
        <taxon>Pseudomonadati</taxon>
        <taxon>Spirochaetota</taxon>
        <taxon>Spirochaetia</taxon>
        <taxon>Spirochaetales</taxon>
        <taxon>Spirochaetaceae</taxon>
        <taxon>Oceanispirochaeta</taxon>
    </lineage>
</organism>
<dbReference type="InterPro" id="IPR013767">
    <property type="entry name" value="PAS_fold"/>
</dbReference>
<keyword evidence="5" id="KW-0547">Nucleotide-binding</keyword>
<keyword evidence="3" id="KW-0597">Phosphoprotein</keyword>
<feature type="transmembrane region" description="Helical" evidence="9">
    <location>
        <begin position="144"/>
        <end position="165"/>
    </location>
</feature>
<dbReference type="PANTHER" id="PTHR41523:SF8">
    <property type="entry name" value="ETHYLENE RESPONSE SENSOR PROTEIN"/>
    <property type="match status" value="1"/>
</dbReference>
<dbReference type="GO" id="GO:0005524">
    <property type="term" value="F:ATP binding"/>
    <property type="evidence" value="ECO:0007669"/>
    <property type="project" value="UniProtKB-KW"/>
</dbReference>
<dbReference type="GO" id="GO:0004673">
    <property type="term" value="F:protein histidine kinase activity"/>
    <property type="evidence" value="ECO:0007669"/>
    <property type="project" value="UniProtKB-EC"/>
</dbReference>
<protein>
    <recommendedName>
        <fullName evidence="2">histidine kinase</fullName>
        <ecNumber evidence="2">2.7.13.3</ecNumber>
    </recommendedName>
</protein>
<dbReference type="Pfam" id="PF00989">
    <property type="entry name" value="PAS"/>
    <property type="match status" value="1"/>
</dbReference>
<dbReference type="SUPFAM" id="SSF55785">
    <property type="entry name" value="PYP-like sensor domain (PAS domain)"/>
    <property type="match status" value="1"/>
</dbReference>
<dbReference type="AlphaFoldDB" id="A0A5C1QHA1"/>
<accession>A0A5C1QHA1</accession>
<name>A0A5C1QHA1_9SPIO</name>
<keyword evidence="9" id="KW-1133">Transmembrane helix</keyword>
<evidence type="ECO:0000256" key="9">
    <source>
        <dbReference type="SAM" id="Phobius"/>
    </source>
</evidence>
<dbReference type="PANTHER" id="PTHR41523">
    <property type="entry name" value="TWO-COMPONENT SYSTEM SENSOR PROTEIN"/>
    <property type="match status" value="1"/>
</dbReference>
<dbReference type="InterPro" id="IPR035965">
    <property type="entry name" value="PAS-like_dom_sf"/>
</dbReference>
<keyword evidence="7" id="KW-0067">ATP-binding</keyword>
<reference evidence="11 12" key="1">
    <citation type="submission" date="2019-02" db="EMBL/GenBank/DDBJ databases">
        <title>Complete Genome Sequence and Methylome Analysis of free living Spirochaetas.</title>
        <authorList>
            <person name="Fomenkov A."/>
            <person name="Dubinina G."/>
            <person name="Leshcheva N."/>
            <person name="Mikheeva N."/>
            <person name="Grabovich M."/>
            <person name="Vincze T."/>
            <person name="Roberts R.J."/>
        </authorList>
    </citation>
    <scope>NUCLEOTIDE SEQUENCE [LARGE SCALE GENOMIC DNA]</scope>
    <source>
        <strain evidence="11 12">K2</strain>
    </source>
</reference>
<feature type="domain" description="PAS" evidence="10">
    <location>
        <begin position="237"/>
        <end position="272"/>
    </location>
</feature>
<keyword evidence="9" id="KW-0812">Transmembrane</keyword>
<dbReference type="EC" id="2.7.13.3" evidence="2"/>
<gene>
    <name evidence="11" type="ORF">EXM22_05735</name>
</gene>
<evidence type="ECO:0000313" key="11">
    <source>
        <dbReference type="EMBL" id="QEN07513.1"/>
    </source>
</evidence>
<dbReference type="RefSeq" id="WP_149485593.1">
    <property type="nucleotide sequence ID" value="NZ_CP036150.1"/>
</dbReference>
<evidence type="ECO:0000256" key="1">
    <source>
        <dbReference type="ARBA" id="ARBA00000085"/>
    </source>
</evidence>
<dbReference type="PROSITE" id="PS50112">
    <property type="entry name" value="PAS"/>
    <property type="match status" value="1"/>
</dbReference>
<keyword evidence="6" id="KW-0418">Kinase</keyword>
<sequence length="562" mass="65212">MLNLDFIYFFLNIMTGCLSLSLAILLIVFHGPSLFKPAALLMFLFWFWLMCELAEYYTSTAKLKFIFNNLQYIATSFLPLIWISFCYHIRLGKSFFRNKGFRFFFLYPLVVILLVYTNSFHKLLWDSPQYIGGNYGISKALKPLFSYLFLINFSTIFLGIALLVIRPNEALKKGGNARWLVVFMGVLSMGTAFFEWKADYKLQFELTPLTISIVGLTALLYLKNSIKSQVLINKYNILSTLKDPLFIISEDGLILFANDSASRMTGICEKQFYSVNIKSVISSLENLKEEIIFHNHLFYHVNINTVLRKNDHIYAVSLTEITALKDSEISLKHLSEELESLVHNRTDSLNKSNQKLKKLVEEKNVLLQEVHHRVNNNLQMIISLLNLQCSKVEEDRLKHYLKDSVARVQTIAMVHQMLYKSEDFTRINLKRYLGDLLHSMLYDQLEDLELDLCSVHCSTTTCIHVGMILNEIVLNALKYAYPLEEARKSFLCRTTLEKRRDETDRLHLFFRDFGVGIPDGVIDSLEQKSLGFRIIRTLVKQRKGEMHIYNDQGCIYDLSIEL</sequence>
<dbReference type="SUPFAM" id="SSF55874">
    <property type="entry name" value="ATPase domain of HSP90 chaperone/DNA topoisomerase II/histidine kinase"/>
    <property type="match status" value="1"/>
</dbReference>
<dbReference type="GO" id="GO:0006355">
    <property type="term" value="P:regulation of DNA-templated transcription"/>
    <property type="evidence" value="ECO:0007669"/>
    <property type="project" value="InterPro"/>
</dbReference>
<feature type="transmembrane region" description="Helical" evidence="9">
    <location>
        <begin position="70"/>
        <end position="89"/>
    </location>
</feature>
<dbReference type="Gene3D" id="3.30.565.10">
    <property type="entry name" value="Histidine kinase-like ATPase, C-terminal domain"/>
    <property type="match status" value="1"/>
</dbReference>
<keyword evidence="4" id="KW-0808">Transferase</keyword>
<comment type="catalytic activity">
    <reaction evidence="1">
        <text>ATP + protein L-histidine = ADP + protein N-phospho-L-histidine.</text>
        <dbReference type="EC" id="2.7.13.3"/>
    </reaction>
</comment>
<dbReference type="OrthoDB" id="9767435at2"/>
<dbReference type="SMART" id="SM00091">
    <property type="entry name" value="PAS"/>
    <property type="match status" value="1"/>
</dbReference>